<reference evidence="3 4" key="1">
    <citation type="submission" date="2020-04" db="EMBL/GenBank/DDBJ databases">
        <title>Draft genome of Pyxidicoccus fallax type strain.</title>
        <authorList>
            <person name="Whitworth D.E."/>
        </authorList>
    </citation>
    <scope>NUCLEOTIDE SEQUENCE [LARGE SCALE GENOMIC DNA]</scope>
    <source>
        <strain evidence="3 4">DSM 14698</strain>
    </source>
</reference>
<feature type="domain" description="VWFA" evidence="2">
    <location>
        <begin position="33"/>
        <end position="149"/>
    </location>
</feature>
<dbReference type="InterPro" id="IPR036439">
    <property type="entry name" value="Dockerin_dom_sf"/>
</dbReference>
<sequence length="338" mass="35770">MNLASQRRFLSRTAMALACAGGLYSSAAMADEHVLVLLDVTGSMTLQSVPGKTRLQVAKDNINNFLDTVAPTPRKYAFWKFSGTAATPVFNFSDNKTAAEIKAAVNLATAGGNTPLAHSICAGIDHLLAFLPNDFHIKRVYLATDGEENTTPVADQCHGPFSANPYPNLDAGSWQWKVRNKACTGFANEPGPCGVLLPPYPPGLTMIVDIDHLFTDTVPFAAAARSEGLEDAELTTGLSAAASLNEDATFFKGISQETKGRYASITPSTPPSQAAPLPGDANLDGCVNVTDRSLVLSLYGKTVPAGTPADFNRTLVVDSYDHQTVLNNFGRGCTATAK</sequence>
<evidence type="ECO:0000313" key="3">
    <source>
        <dbReference type="EMBL" id="NMO19986.1"/>
    </source>
</evidence>
<evidence type="ECO:0000256" key="1">
    <source>
        <dbReference type="SAM" id="SignalP"/>
    </source>
</evidence>
<dbReference type="RefSeq" id="WP_169349221.1">
    <property type="nucleotide sequence ID" value="NZ_JABBJJ010000217.1"/>
</dbReference>
<comment type="caution">
    <text evidence="3">The sequence shown here is derived from an EMBL/GenBank/DDBJ whole genome shotgun (WGS) entry which is preliminary data.</text>
</comment>
<dbReference type="EMBL" id="JABBJJ010000217">
    <property type="protein sequence ID" value="NMO19986.1"/>
    <property type="molecule type" value="Genomic_DNA"/>
</dbReference>
<evidence type="ECO:0000313" key="4">
    <source>
        <dbReference type="Proteomes" id="UP000518300"/>
    </source>
</evidence>
<feature type="chain" id="PRO_5032829900" evidence="1">
    <location>
        <begin position="31"/>
        <end position="338"/>
    </location>
</feature>
<proteinExistence type="predicted"/>
<dbReference type="InterPro" id="IPR036465">
    <property type="entry name" value="vWFA_dom_sf"/>
</dbReference>
<dbReference type="InterPro" id="IPR002035">
    <property type="entry name" value="VWF_A"/>
</dbReference>
<keyword evidence="1" id="KW-0732">Signal</keyword>
<dbReference type="Pfam" id="PF00092">
    <property type="entry name" value="VWA"/>
    <property type="match status" value="1"/>
</dbReference>
<feature type="signal peptide" evidence="1">
    <location>
        <begin position="1"/>
        <end position="30"/>
    </location>
</feature>
<keyword evidence="4" id="KW-1185">Reference proteome</keyword>
<dbReference type="Gene3D" id="3.40.50.410">
    <property type="entry name" value="von Willebrand factor, type A domain"/>
    <property type="match status" value="1"/>
</dbReference>
<dbReference type="Proteomes" id="UP000518300">
    <property type="component" value="Unassembled WGS sequence"/>
</dbReference>
<dbReference type="GO" id="GO:0000272">
    <property type="term" value="P:polysaccharide catabolic process"/>
    <property type="evidence" value="ECO:0007669"/>
    <property type="project" value="InterPro"/>
</dbReference>
<evidence type="ECO:0000259" key="2">
    <source>
        <dbReference type="PROSITE" id="PS50234"/>
    </source>
</evidence>
<name>A0A848LQE4_9BACT</name>
<organism evidence="3 4">
    <name type="scientific">Pyxidicoccus fallax</name>
    <dbReference type="NCBI Taxonomy" id="394095"/>
    <lineage>
        <taxon>Bacteria</taxon>
        <taxon>Pseudomonadati</taxon>
        <taxon>Myxococcota</taxon>
        <taxon>Myxococcia</taxon>
        <taxon>Myxococcales</taxon>
        <taxon>Cystobacterineae</taxon>
        <taxon>Myxococcaceae</taxon>
        <taxon>Pyxidicoccus</taxon>
    </lineage>
</organism>
<dbReference type="CDD" id="cd00198">
    <property type="entry name" value="vWFA"/>
    <property type="match status" value="1"/>
</dbReference>
<dbReference type="SUPFAM" id="SSF53300">
    <property type="entry name" value="vWA-like"/>
    <property type="match status" value="1"/>
</dbReference>
<protein>
    <submittedName>
        <fullName evidence="3">VWA domain-containing protein</fullName>
    </submittedName>
</protein>
<dbReference type="Gene3D" id="1.10.1330.10">
    <property type="entry name" value="Dockerin domain"/>
    <property type="match status" value="1"/>
</dbReference>
<gene>
    <name evidence="3" type="ORF">HG543_34760</name>
</gene>
<accession>A0A848LQE4</accession>
<dbReference type="AlphaFoldDB" id="A0A848LQE4"/>
<dbReference type="PROSITE" id="PS50234">
    <property type="entry name" value="VWFA"/>
    <property type="match status" value="1"/>
</dbReference>